<name>A0ACC1KSA5_9FUNG</name>
<reference evidence="1" key="1">
    <citation type="submission" date="2022-07" db="EMBL/GenBank/DDBJ databases">
        <title>Phylogenomic reconstructions and comparative analyses of Kickxellomycotina fungi.</title>
        <authorList>
            <person name="Reynolds N.K."/>
            <person name="Stajich J.E."/>
            <person name="Barry K."/>
            <person name="Grigoriev I.V."/>
            <person name="Crous P."/>
            <person name="Smith M.E."/>
        </authorList>
    </citation>
    <scope>NUCLEOTIDE SEQUENCE</scope>
    <source>
        <strain evidence="1">BCRC 34780</strain>
    </source>
</reference>
<evidence type="ECO:0000313" key="2">
    <source>
        <dbReference type="Proteomes" id="UP001140087"/>
    </source>
</evidence>
<proteinExistence type="predicted"/>
<comment type="caution">
    <text evidence="1">The sequence shown here is derived from an EMBL/GenBank/DDBJ whole genome shotgun (WGS) entry which is preliminary data.</text>
</comment>
<dbReference type="EMBL" id="JANBUN010002565">
    <property type="protein sequence ID" value="KAJ2794289.1"/>
    <property type="molecule type" value="Genomic_DNA"/>
</dbReference>
<keyword evidence="2" id="KW-1185">Reference proteome</keyword>
<dbReference type="Proteomes" id="UP001140087">
    <property type="component" value="Unassembled WGS sequence"/>
</dbReference>
<sequence>MEVVNRQEALLTNYETLLVLREESERQKKAQPDSQQKCPENVTTLVFEALEFLGGTACSSQSADQIAALKSQLAGLELTKAELLQITNLRPKSLVELHLIIEECDERFSVEELEQLLELIRETLPRDDENNNDEDGDGTGGDGAGGAAMEVDE</sequence>
<protein>
    <submittedName>
        <fullName evidence="1">Uncharacterized protein</fullName>
    </submittedName>
</protein>
<organism evidence="1 2">
    <name type="scientific">Coemansia helicoidea</name>
    <dbReference type="NCBI Taxonomy" id="1286919"/>
    <lineage>
        <taxon>Eukaryota</taxon>
        <taxon>Fungi</taxon>
        <taxon>Fungi incertae sedis</taxon>
        <taxon>Zoopagomycota</taxon>
        <taxon>Kickxellomycotina</taxon>
        <taxon>Kickxellomycetes</taxon>
        <taxon>Kickxellales</taxon>
        <taxon>Kickxellaceae</taxon>
        <taxon>Coemansia</taxon>
    </lineage>
</organism>
<gene>
    <name evidence="1" type="ORF">H4R21_005559</name>
</gene>
<evidence type="ECO:0000313" key="1">
    <source>
        <dbReference type="EMBL" id="KAJ2794289.1"/>
    </source>
</evidence>
<accession>A0ACC1KSA5</accession>